<gene>
    <name evidence="2" type="ORF">STURON_00847</name>
</gene>
<name>A0A0K1P712_9MOLU</name>
<dbReference type="PROSITE" id="PS51257">
    <property type="entry name" value="PROKAR_LIPOPROTEIN"/>
    <property type="match status" value="1"/>
</dbReference>
<dbReference type="EMBL" id="CP012328">
    <property type="protein sequence ID" value="AKU80093.1"/>
    <property type="molecule type" value="Genomic_DNA"/>
</dbReference>
<evidence type="ECO:0000313" key="2">
    <source>
        <dbReference type="EMBL" id="AKU80093.1"/>
    </source>
</evidence>
<protein>
    <recommendedName>
        <fullName evidence="4">Lipoprotein</fullName>
    </recommendedName>
</protein>
<evidence type="ECO:0000313" key="3">
    <source>
        <dbReference type="Proteomes" id="UP000067243"/>
    </source>
</evidence>
<proteinExistence type="predicted"/>
<accession>A0A0K1P712</accession>
<evidence type="ECO:0000256" key="1">
    <source>
        <dbReference type="SAM" id="SignalP"/>
    </source>
</evidence>
<dbReference type="Proteomes" id="UP000067243">
    <property type="component" value="Chromosome"/>
</dbReference>
<dbReference type="STRING" id="216946.STURO_v1c08430"/>
<feature type="chain" id="PRO_5009779625" description="Lipoprotein" evidence="1">
    <location>
        <begin position="20"/>
        <end position="572"/>
    </location>
</feature>
<dbReference type="KEGG" id="stur:STURON_00847"/>
<keyword evidence="1" id="KW-0732">Signal</keyword>
<feature type="signal peptide" evidence="1">
    <location>
        <begin position="1"/>
        <end position="19"/>
    </location>
</feature>
<reference evidence="2 3" key="1">
    <citation type="journal article" date="2015" name="Genome Announc.">
        <title>Complete Genome Sequence of Spiroplasma turonicum Strain Tab4cT, a Parasite of a Horse Fly, Haematopota sp. (Diptera: Tabanidae).</title>
        <authorList>
            <person name="Davis R.E."/>
            <person name="Shao J."/>
            <person name="Zhao Y."/>
            <person name="Gasparich G.E."/>
            <person name="Gaynor B.J."/>
            <person name="Donofrio N."/>
        </authorList>
    </citation>
    <scope>NUCLEOTIDE SEQUENCE [LARGE SCALE GENOMIC DNA]</scope>
    <source>
        <strain evidence="2 3">Tab4c</strain>
    </source>
</reference>
<sequence>MKKVTLILLSLIISTSSFFVISCNNGSYFNNNWVDDKKPEPNISDIDTQYSNINEECKVKFQIFNQYYRTVTAKSTNLNSYVTLNTIKESKTESLFEIILKGSEVGQDTITIEVENFVSKSFIINFYDDTSRSIISIDKPDNDYIINTQKQTWYYNISVIRPISNFELKVEDLDKGIYFKSVALNKLNTNDNEKINYQLKIDPIKETFKSSANLLLTYKTAENLKLNFIINGDEKKDISLINNNLSAILQKNITKSDYESETLNISILLREINEKYTGIKLKEEDVLFEEIIKNKSSKLTVKSTSSNFKGTQTFYYNYKISFDYLNFVSEEKFSSLINFDLVDNSSSVENTTIEELIEITNNKNKNYKLNALDLDVISRNNQDTPVELVLKAKDTCENYYGVLNLFYYFRKNINTIITKTNLGVIKGTKDLPDLNTLKRSIWSLNPNFINYWNSSFELEKTTTTQATFTCNESFNFFYGSITFTYEYIKITSLKDIITKTDLDVISGNDDLPTLEELLLIINKNNNTNLTVKDVYINKNYPFNIVQATISANESSDKYVDSLEISYIYSKDG</sequence>
<dbReference type="PATRIC" id="fig|216946.3.peg.877"/>
<keyword evidence="3" id="KW-1185">Reference proteome</keyword>
<evidence type="ECO:0008006" key="4">
    <source>
        <dbReference type="Google" id="ProtNLM"/>
    </source>
</evidence>
<dbReference type="RefSeq" id="WP_075048663.1">
    <property type="nucleotide sequence ID" value="NZ_CP012328.1"/>
</dbReference>
<organism evidence="2 3">
    <name type="scientific">Spiroplasma turonicum</name>
    <dbReference type="NCBI Taxonomy" id="216946"/>
    <lineage>
        <taxon>Bacteria</taxon>
        <taxon>Bacillati</taxon>
        <taxon>Mycoplasmatota</taxon>
        <taxon>Mollicutes</taxon>
        <taxon>Entomoplasmatales</taxon>
        <taxon>Spiroplasmataceae</taxon>
        <taxon>Spiroplasma</taxon>
    </lineage>
</organism>
<dbReference type="AlphaFoldDB" id="A0A0K1P712"/>